<dbReference type="CDD" id="cd02226">
    <property type="entry name" value="cupin_YdbB-like"/>
    <property type="match status" value="1"/>
</dbReference>
<dbReference type="SUPFAM" id="SSF51182">
    <property type="entry name" value="RmlC-like cupins"/>
    <property type="match status" value="1"/>
</dbReference>
<dbReference type="GO" id="GO:0016853">
    <property type="term" value="F:isomerase activity"/>
    <property type="evidence" value="ECO:0007669"/>
    <property type="project" value="UniProtKB-KW"/>
</dbReference>
<organism evidence="2 3">
    <name type="scientific">Enterobacter agglomerans</name>
    <name type="common">Erwinia herbicola</name>
    <name type="synonym">Pantoea agglomerans</name>
    <dbReference type="NCBI Taxonomy" id="549"/>
    <lineage>
        <taxon>Bacteria</taxon>
        <taxon>Pseudomonadati</taxon>
        <taxon>Pseudomonadota</taxon>
        <taxon>Gammaproteobacteria</taxon>
        <taxon>Enterobacterales</taxon>
        <taxon>Erwiniaceae</taxon>
        <taxon>Pantoea</taxon>
        <taxon>Pantoea agglomerans group</taxon>
    </lineage>
</organism>
<dbReference type="InterPro" id="IPR014710">
    <property type="entry name" value="RmlC-like_jellyroll"/>
</dbReference>
<dbReference type="Proteomes" id="UP000254640">
    <property type="component" value="Unassembled WGS sequence"/>
</dbReference>
<dbReference type="InterPro" id="IPR013096">
    <property type="entry name" value="Cupin_2"/>
</dbReference>
<dbReference type="Pfam" id="PF07883">
    <property type="entry name" value="Cupin_2"/>
    <property type="match status" value="1"/>
</dbReference>
<evidence type="ECO:0000313" key="2">
    <source>
        <dbReference type="EMBL" id="SUE06818.1"/>
    </source>
</evidence>
<feature type="domain" description="Cupin type-2" evidence="1">
    <location>
        <begin position="39"/>
        <end position="95"/>
    </location>
</feature>
<name>A0A379LTT7_ENTAG</name>
<dbReference type="AlphaFoldDB" id="A0A379LTT7"/>
<dbReference type="Gene3D" id="2.60.120.10">
    <property type="entry name" value="Jelly Rolls"/>
    <property type="match status" value="1"/>
</dbReference>
<keyword evidence="3" id="KW-1185">Reference proteome</keyword>
<dbReference type="InterPro" id="IPR011051">
    <property type="entry name" value="RmlC_Cupin_sf"/>
</dbReference>
<protein>
    <submittedName>
        <fullName evidence="2">Predicted mannose-6-phosphate isomerase</fullName>
    </submittedName>
</protein>
<gene>
    <name evidence="2" type="ORF">NCTC9381_05681</name>
</gene>
<dbReference type="PANTHER" id="PTHR36114:SF1">
    <property type="entry name" value="16.7 KDA PROTEIN IN WHIE LOCUS"/>
    <property type="match status" value="1"/>
</dbReference>
<evidence type="ECO:0000259" key="1">
    <source>
        <dbReference type="Pfam" id="PF07883"/>
    </source>
</evidence>
<sequence>MPEIKKVNLKNSFGKFTENWSPRIGGDINDFQIKLAKFEGEFHWHHHENEDELFLVTRGKLRMQLHAEDGGDVVLVEGEYIIIPRGVEHCPTAEPTCDVVLLERNSTVNTGHIENERTVHELKSI</sequence>
<reference evidence="2 3" key="1">
    <citation type="submission" date="2018-06" db="EMBL/GenBank/DDBJ databases">
        <authorList>
            <consortium name="Pathogen Informatics"/>
            <person name="Doyle S."/>
        </authorList>
    </citation>
    <scope>NUCLEOTIDE SEQUENCE [LARGE SCALE GENOMIC DNA]</scope>
    <source>
        <strain evidence="2 3">NCTC9381</strain>
    </source>
</reference>
<dbReference type="RefSeq" id="WP_062759068.1">
    <property type="nucleotide sequence ID" value="NZ_FYAZ01000001.1"/>
</dbReference>
<evidence type="ECO:0000313" key="3">
    <source>
        <dbReference type="Proteomes" id="UP000254640"/>
    </source>
</evidence>
<proteinExistence type="predicted"/>
<keyword evidence="2" id="KW-0413">Isomerase</keyword>
<dbReference type="PANTHER" id="PTHR36114">
    <property type="entry name" value="16.7 KDA PROTEIN IN WHIE LOCUS"/>
    <property type="match status" value="1"/>
</dbReference>
<dbReference type="EMBL" id="UGSO01000002">
    <property type="protein sequence ID" value="SUE06818.1"/>
    <property type="molecule type" value="Genomic_DNA"/>
</dbReference>
<dbReference type="InterPro" id="IPR052044">
    <property type="entry name" value="PKS_Associated_Protein"/>
</dbReference>
<accession>A0A379LTT7</accession>